<dbReference type="Pfam" id="PF10592">
    <property type="entry name" value="AIPR"/>
    <property type="match status" value="1"/>
</dbReference>
<accession>A0ABW1YY88</accession>
<organism evidence="2 3">
    <name type="scientific">Sulfitobacter profundi</name>
    <dbReference type="NCBI Taxonomy" id="2679961"/>
    <lineage>
        <taxon>Bacteria</taxon>
        <taxon>Pseudomonadati</taxon>
        <taxon>Pseudomonadota</taxon>
        <taxon>Alphaproteobacteria</taxon>
        <taxon>Rhodobacterales</taxon>
        <taxon>Roseobacteraceae</taxon>
        <taxon>Sulfitobacter</taxon>
    </lineage>
</organism>
<sequence>MREITAIDTNFFDRTDQNLRGVVCSVAALDIVDAIKSEDDPEQVEAGIFDQNVRIYLKRRNRINRRIIESALSDDNHMFWYQNNGITMTCDKVEIGPSRRAPKIKLTNVQIVNGGQTSNCLFEAAKEDRSKIEDVILLVRVIETSSEEVKMSIAETTNSQTPINVRDLRSNDRQQRQLEEVFADLGYYYERKAGQHADKPSSKRVDALTAGQAYLAYGIGLPETAKKDRGRVFGDLYDTVFAEDLTAIKLLTSFKLAQVLSEKKKEVRKKIRDGLTLAIGEMSLIDGSFHTLFAIRQICNRDEIDMWDFDLADAKVSEAIDVVSKLYNNAQLADDNFSSNRYFKDARTKDEVTKAVG</sequence>
<name>A0ABW1YY88_9RHOB</name>
<keyword evidence="3" id="KW-1185">Reference proteome</keyword>
<evidence type="ECO:0000259" key="1">
    <source>
        <dbReference type="Pfam" id="PF10592"/>
    </source>
</evidence>
<proteinExistence type="predicted"/>
<dbReference type="Proteomes" id="UP001596403">
    <property type="component" value="Unassembled WGS sequence"/>
</dbReference>
<protein>
    <submittedName>
        <fullName evidence="2">AIPR family protein</fullName>
    </submittedName>
</protein>
<dbReference type="InterPro" id="IPR018891">
    <property type="entry name" value="AIPR_C"/>
</dbReference>
<evidence type="ECO:0000313" key="3">
    <source>
        <dbReference type="Proteomes" id="UP001596403"/>
    </source>
</evidence>
<feature type="domain" description="Abortive phage infection protein C-terminal" evidence="1">
    <location>
        <begin position="49"/>
        <end position="322"/>
    </location>
</feature>
<reference evidence="3" key="1">
    <citation type="journal article" date="2019" name="Int. J. Syst. Evol. Microbiol.">
        <title>The Global Catalogue of Microorganisms (GCM) 10K type strain sequencing project: providing services to taxonomists for standard genome sequencing and annotation.</title>
        <authorList>
            <consortium name="The Broad Institute Genomics Platform"/>
            <consortium name="The Broad Institute Genome Sequencing Center for Infectious Disease"/>
            <person name="Wu L."/>
            <person name="Ma J."/>
        </authorList>
    </citation>
    <scope>NUCLEOTIDE SEQUENCE [LARGE SCALE GENOMIC DNA]</scope>
    <source>
        <strain evidence="3">NBRC 111368</strain>
    </source>
</reference>
<evidence type="ECO:0000313" key="2">
    <source>
        <dbReference type="EMBL" id="MFC6642235.1"/>
    </source>
</evidence>
<comment type="caution">
    <text evidence="2">The sequence shown here is derived from an EMBL/GenBank/DDBJ whole genome shotgun (WGS) entry which is preliminary data.</text>
</comment>
<dbReference type="EMBL" id="JBHSWA010000001">
    <property type="protein sequence ID" value="MFC6642235.1"/>
    <property type="molecule type" value="Genomic_DNA"/>
</dbReference>
<gene>
    <name evidence="2" type="ORF">ACFQAU_11485</name>
</gene>
<dbReference type="RefSeq" id="WP_386282324.1">
    <property type="nucleotide sequence ID" value="NZ_JBHSWA010000001.1"/>
</dbReference>